<sequence>MPPPVRAPEKTLAVPQAVSDGTTELKLLLQRPVRLLALSKHLVSSIYYLIMTYLYVTLSATSKRALQAYAPTAMVAVMGSFALLHVYGLFRTCRGAPTKTWFWSKHTFWPALCASSSSRLMFFHFVDVLCQSYQAYHVSEYLVDRTSAFSFAFFVSLNCLITPWFLVSKHKVVQESVVPLVQSLLGFILSTLFQAFVFIAPALYFSLSVAHQYDDQFNARIMLVSRYMLVSSPLDLVTKVFIQLSSYAALRKLVESIHVVPHVGHPKLGTNMSKHFQLEFYTNRSRLVYAVCVSCWGLGILGLSITANWNRSTCPTTCVYEFYPWSSFTRECAYVEINCAKQNTPGDTINSFLEPSQLGLRLFCIDIRRCALRNGISMANFVPFQHLYGLYISFSNMTQWTHDPTASAARFPESLTAFRISYSDLAVIPAVLAPAPPNLVYLLIEGTEISAIPNEYFQAWAKVSI</sequence>
<feature type="transmembrane region" description="Helical" evidence="1">
    <location>
        <begin position="146"/>
        <end position="167"/>
    </location>
</feature>
<name>A0A485KWX6_9STRA</name>
<evidence type="ECO:0000313" key="4">
    <source>
        <dbReference type="Proteomes" id="UP000332933"/>
    </source>
</evidence>
<keyword evidence="1" id="KW-0812">Transmembrane</keyword>
<keyword evidence="1" id="KW-1133">Transmembrane helix</keyword>
<evidence type="ECO:0000256" key="1">
    <source>
        <dbReference type="SAM" id="Phobius"/>
    </source>
</evidence>
<feature type="transmembrane region" description="Helical" evidence="1">
    <location>
        <begin position="68"/>
        <end position="87"/>
    </location>
</feature>
<reference evidence="3 4" key="1">
    <citation type="submission" date="2019-03" db="EMBL/GenBank/DDBJ databases">
        <authorList>
            <person name="Gaulin E."/>
            <person name="Dumas B."/>
        </authorList>
    </citation>
    <scope>NUCLEOTIDE SEQUENCE [LARGE SCALE GENOMIC DNA]</scope>
    <source>
        <strain evidence="3">CBS 568.67</strain>
    </source>
</reference>
<gene>
    <name evidence="3" type="primary">Aste57867_12798</name>
    <name evidence="2" type="ORF">As57867_012750</name>
    <name evidence="3" type="ORF">ASTE57867_12798</name>
</gene>
<evidence type="ECO:0000313" key="3">
    <source>
        <dbReference type="EMBL" id="VFT89647.1"/>
    </source>
</evidence>
<proteinExistence type="predicted"/>
<dbReference type="SUPFAM" id="SSF52058">
    <property type="entry name" value="L domain-like"/>
    <property type="match status" value="1"/>
</dbReference>
<accession>A0A485KWX6</accession>
<organism evidence="3 4">
    <name type="scientific">Aphanomyces stellatus</name>
    <dbReference type="NCBI Taxonomy" id="120398"/>
    <lineage>
        <taxon>Eukaryota</taxon>
        <taxon>Sar</taxon>
        <taxon>Stramenopiles</taxon>
        <taxon>Oomycota</taxon>
        <taxon>Saprolegniomycetes</taxon>
        <taxon>Saprolegniales</taxon>
        <taxon>Verrucalvaceae</taxon>
        <taxon>Aphanomyces</taxon>
    </lineage>
</organism>
<feature type="transmembrane region" description="Helical" evidence="1">
    <location>
        <begin position="35"/>
        <end position="56"/>
    </location>
</feature>
<reference evidence="2" key="2">
    <citation type="submission" date="2019-06" db="EMBL/GenBank/DDBJ databases">
        <title>Genomics analysis of Aphanomyces spp. identifies a new class of oomycete effector associated with host adaptation.</title>
        <authorList>
            <person name="Gaulin E."/>
        </authorList>
    </citation>
    <scope>NUCLEOTIDE SEQUENCE</scope>
    <source>
        <strain evidence="2">CBS 578.67</strain>
    </source>
</reference>
<keyword evidence="4" id="KW-1185">Reference proteome</keyword>
<feature type="transmembrane region" description="Helical" evidence="1">
    <location>
        <begin position="287"/>
        <end position="309"/>
    </location>
</feature>
<dbReference type="EMBL" id="CAADRA010005418">
    <property type="protein sequence ID" value="VFT89647.1"/>
    <property type="molecule type" value="Genomic_DNA"/>
</dbReference>
<dbReference type="Proteomes" id="UP000332933">
    <property type="component" value="Unassembled WGS sequence"/>
</dbReference>
<feature type="transmembrane region" description="Helical" evidence="1">
    <location>
        <begin position="179"/>
        <end position="204"/>
    </location>
</feature>
<dbReference type="AlphaFoldDB" id="A0A485KWX6"/>
<keyword evidence="1" id="KW-0472">Membrane</keyword>
<dbReference type="EMBL" id="VJMH01005397">
    <property type="protein sequence ID" value="KAF0696447.1"/>
    <property type="molecule type" value="Genomic_DNA"/>
</dbReference>
<protein>
    <submittedName>
        <fullName evidence="3">Aste57867_12798 protein</fullName>
    </submittedName>
</protein>
<evidence type="ECO:0000313" key="2">
    <source>
        <dbReference type="EMBL" id="KAF0696447.1"/>
    </source>
</evidence>